<protein>
    <recommendedName>
        <fullName evidence="3">RRM domain-containing protein</fullName>
    </recommendedName>
</protein>
<evidence type="ECO:0008006" key="3">
    <source>
        <dbReference type="Google" id="ProtNLM"/>
    </source>
</evidence>
<gene>
    <name evidence="1" type="ORF">FH972_017468</name>
</gene>
<keyword evidence="2" id="KW-1185">Reference proteome</keyword>
<evidence type="ECO:0000313" key="1">
    <source>
        <dbReference type="EMBL" id="KAE8099488.1"/>
    </source>
</evidence>
<reference evidence="1 2" key="1">
    <citation type="submission" date="2019-06" db="EMBL/GenBank/DDBJ databases">
        <title>A chromosomal-level reference genome of Carpinus fangiana (Coryloideae, Betulaceae).</title>
        <authorList>
            <person name="Yang X."/>
            <person name="Wang Z."/>
            <person name="Zhang L."/>
            <person name="Hao G."/>
            <person name="Liu J."/>
            <person name="Yang Y."/>
        </authorList>
    </citation>
    <scope>NUCLEOTIDE SEQUENCE [LARGE SCALE GENOMIC DNA]</scope>
    <source>
        <strain evidence="1">Cfa_2016G</strain>
        <tissue evidence="1">Leaf</tissue>
    </source>
</reference>
<dbReference type="Gene3D" id="3.30.70.330">
    <property type="match status" value="1"/>
</dbReference>
<dbReference type="OrthoDB" id="2013327at2759"/>
<dbReference type="GO" id="GO:0003676">
    <property type="term" value="F:nucleic acid binding"/>
    <property type="evidence" value="ECO:0007669"/>
    <property type="project" value="InterPro"/>
</dbReference>
<dbReference type="SUPFAM" id="SSF54928">
    <property type="entry name" value="RNA-binding domain, RBD"/>
    <property type="match status" value="1"/>
</dbReference>
<dbReference type="PANTHER" id="PTHR48167:SF2">
    <property type="entry name" value="EXPRESSED PROTEIN"/>
    <property type="match status" value="1"/>
</dbReference>
<evidence type="ECO:0000313" key="2">
    <source>
        <dbReference type="Proteomes" id="UP000327013"/>
    </source>
</evidence>
<dbReference type="InterPro" id="IPR012677">
    <property type="entry name" value="Nucleotide-bd_a/b_plait_sf"/>
</dbReference>
<organism evidence="1 2">
    <name type="scientific">Carpinus fangiana</name>
    <dbReference type="NCBI Taxonomy" id="176857"/>
    <lineage>
        <taxon>Eukaryota</taxon>
        <taxon>Viridiplantae</taxon>
        <taxon>Streptophyta</taxon>
        <taxon>Embryophyta</taxon>
        <taxon>Tracheophyta</taxon>
        <taxon>Spermatophyta</taxon>
        <taxon>Magnoliopsida</taxon>
        <taxon>eudicotyledons</taxon>
        <taxon>Gunneridae</taxon>
        <taxon>Pentapetalae</taxon>
        <taxon>rosids</taxon>
        <taxon>fabids</taxon>
        <taxon>Fagales</taxon>
        <taxon>Betulaceae</taxon>
        <taxon>Carpinus</taxon>
    </lineage>
</organism>
<name>A0A5N6RJI5_9ROSI</name>
<proteinExistence type="predicted"/>
<dbReference type="PANTHER" id="PTHR48167">
    <property type="entry name" value="EXPRESSED PROTEIN"/>
    <property type="match status" value="1"/>
</dbReference>
<dbReference type="EMBL" id="CM017327">
    <property type="protein sequence ID" value="KAE8099488.1"/>
    <property type="molecule type" value="Genomic_DNA"/>
</dbReference>
<dbReference type="AlphaFoldDB" id="A0A5N6RJI5"/>
<accession>A0A5N6RJI5</accession>
<sequence>MSKLRLLGSALRSNITVRTVSANHGLPLLLRDSPRRFSTESEQPPQDSAVNQFLHTPDTGTVYGKLFGVTRHTLKTDIINMLDGCKLTMDDLKADYNRSFTPMGVMLQFPSRSAFDQAMRVIVKKSRLYRLERADRSQWDSPMPYNGKTVLLQGLPRNATSYDVERFMTGCEHDADIVFLRPRAESPDPTKMALVRFSSQIEAMNAFIKKNRGFCLNNQILMRVIQ</sequence>
<dbReference type="Proteomes" id="UP000327013">
    <property type="component" value="Chromosome 7"/>
</dbReference>
<dbReference type="InterPro" id="IPR035979">
    <property type="entry name" value="RBD_domain_sf"/>
</dbReference>